<evidence type="ECO:0000313" key="7">
    <source>
        <dbReference type="EMBL" id="RKP37130.1"/>
    </source>
</evidence>
<dbReference type="EMBL" id="ML002539">
    <property type="protein sequence ID" value="RKP37130.1"/>
    <property type="molecule type" value="Genomic_DNA"/>
</dbReference>
<dbReference type="EC" id="2.7.11.1" evidence="1"/>
<dbReference type="PROSITE" id="PS50011">
    <property type="entry name" value="PROTEIN_KINASE_DOM"/>
    <property type="match status" value="1"/>
</dbReference>
<dbReference type="GO" id="GO:0004674">
    <property type="term" value="F:protein serine/threonine kinase activity"/>
    <property type="evidence" value="ECO:0007669"/>
    <property type="project" value="UniProtKB-EC"/>
</dbReference>
<dbReference type="Gene3D" id="3.30.200.20">
    <property type="entry name" value="Phosphorylase Kinase, domain 1"/>
    <property type="match status" value="1"/>
</dbReference>
<accession>A0A4P9ZWR0</accession>
<dbReference type="InterPro" id="IPR050660">
    <property type="entry name" value="NEK_Ser/Thr_kinase"/>
</dbReference>
<evidence type="ECO:0000256" key="1">
    <source>
        <dbReference type="ARBA" id="ARBA00012513"/>
    </source>
</evidence>
<dbReference type="SUPFAM" id="SSF56112">
    <property type="entry name" value="Protein kinase-like (PK-like)"/>
    <property type="match status" value="1"/>
</dbReference>
<dbReference type="PANTHER" id="PTHR43671">
    <property type="entry name" value="SERINE/THREONINE-PROTEIN KINASE NEK"/>
    <property type="match status" value="1"/>
</dbReference>
<gene>
    <name evidence="7" type="ORF">BJ085DRAFT_32791</name>
</gene>
<dbReference type="AlphaFoldDB" id="A0A4P9ZWR0"/>
<keyword evidence="5" id="KW-0067">ATP-binding</keyword>
<evidence type="ECO:0000259" key="6">
    <source>
        <dbReference type="PROSITE" id="PS50011"/>
    </source>
</evidence>
<evidence type="ECO:0000256" key="4">
    <source>
        <dbReference type="ARBA" id="ARBA00022777"/>
    </source>
</evidence>
<dbReference type="PANTHER" id="PTHR43671:SF13">
    <property type="entry name" value="SERINE_THREONINE-PROTEIN KINASE NEK2"/>
    <property type="match status" value="1"/>
</dbReference>
<keyword evidence="3" id="KW-0547">Nucleotide-binding</keyword>
<evidence type="ECO:0000256" key="3">
    <source>
        <dbReference type="ARBA" id="ARBA00022741"/>
    </source>
</evidence>
<proteinExistence type="predicted"/>
<keyword evidence="2" id="KW-0808">Transferase</keyword>
<dbReference type="InterPro" id="IPR011009">
    <property type="entry name" value="Kinase-like_dom_sf"/>
</dbReference>
<dbReference type="Proteomes" id="UP000268162">
    <property type="component" value="Unassembled WGS sequence"/>
</dbReference>
<dbReference type="InterPro" id="IPR000719">
    <property type="entry name" value="Prot_kinase_dom"/>
</dbReference>
<keyword evidence="4 7" id="KW-0418">Kinase</keyword>
<evidence type="ECO:0000313" key="8">
    <source>
        <dbReference type="Proteomes" id="UP000268162"/>
    </source>
</evidence>
<evidence type="ECO:0000256" key="2">
    <source>
        <dbReference type="ARBA" id="ARBA00022679"/>
    </source>
</evidence>
<keyword evidence="8" id="KW-1185">Reference proteome</keyword>
<evidence type="ECO:0000256" key="5">
    <source>
        <dbReference type="ARBA" id="ARBA00022840"/>
    </source>
</evidence>
<organism evidence="7 8">
    <name type="scientific">Dimargaris cristalligena</name>
    <dbReference type="NCBI Taxonomy" id="215637"/>
    <lineage>
        <taxon>Eukaryota</taxon>
        <taxon>Fungi</taxon>
        <taxon>Fungi incertae sedis</taxon>
        <taxon>Zoopagomycota</taxon>
        <taxon>Kickxellomycotina</taxon>
        <taxon>Dimargaritomycetes</taxon>
        <taxon>Dimargaritales</taxon>
        <taxon>Dimargaritaceae</taxon>
        <taxon>Dimargaris</taxon>
    </lineage>
</organism>
<feature type="domain" description="Protein kinase" evidence="6">
    <location>
        <begin position="6"/>
        <end position="114"/>
    </location>
</feature>
<reference evidence="8" key="1">
    <citation type="journal article" date="2018" name="Nat. Microbiol.">
        <title>Leveraging single-cell genomics to expand the fungal tree of life.</title>
        <authorList>
            <person name="Ahrendt S.R."/>
            <person name="Quandt C.A."/>
            <person name="Ciobanu D."/>
            <person name="Clum A."/>
            <person name="Salamov A."/>
            <person name="Andreopoulos B."/>
            <person name="Cheng J.F."/>
            <person name="Woyke T."/>
            <person name="Pelin A."/>
            <person name="Henrissat B."/>
            <person name="Reynolds N.K."/>
            <person name="Benny G.L."/>
            <person name="Smith M.E."/>
            <person name="James T.Y."/>
            <person name="Grigoriev I.V."/>
        </authorList>
    </citation>
    <scope>NUCLEOTIDE SEQUENCE [LARGE SCALE GENOMIC DNA]</scope>
    <source>
        <strain evidence="8">RSA 468</strain>
    </source>
</reference>
<sequence>MGYFDYTIRHTVGKGGRGTVYLAERIRRRPDSSPIDMNAPLSPPPLCAIKRMAHRPNNHTSLTRSPCANGQLWLNEARMLKILHHPHIIRLHESFQTPRFYYLVTEYAEGVPLS</sequence>
<protein>
    <recommendedName>
        <fullName evidence="1">non-specific serine/threonine protein kinase</fullName>
        <ecNumber evidence="1">2.7.11.1</ecNumber>
    </recommendedName>
</protein>
<name>A0A4P9ZWR0_9FUNG</name>
<dbReference type="GO" id="GO:0005524">
    <property type="term" value="F:ATP binding"/>
    <property type="evidence" value="ECO:0007669"/>
    <property type="project" value="UniProtKB-KW"/>
</dbReference>